<dbReference type="KEGG" id="manq:L1994_03795"/>
<evidence type="ECO:0000256" key="1">
    <source>
        <dbReference type="SAM" id="Coils"/>
    </source>
</evidence>
<evidence type="ECO:0008006" key="4">
    <source>
        <dbReference type="Google" id="ProtNLM"/>
    </source>
</evidence>
<organism evidence="2 3">
    <name type="scientific">Methanomicrobium antiquum</name>
    <dbReference type="NCBI Taxonomy" id="487686"/>
    <lineage>
        <taxon>Archaea</taxon>
        <taxon>Methanobacteriati</taxon>
        <taxon>Methanobacteriota</taxon>
        <taxon>Stenosarchaea group</taxon>
        <taxon>Methanomicrobia</taxon>
        <taxon>Methanomicrobiales</taxon>
        <taxon>Methanomicrobiaceae</taxon>
        <taxon>Methanomicrobium</taxon>
    </lineage>
</organism>
<evidence type="ECO:0000313" key="2">
    <source>
        <dbReference type="EMBL" id="WFN37520.1"/>
    </source>
</evidence>
<dbReference type="PROSITE" id="PS51257">
    <property type="entry name" value="PROKAR_LIPOPROTEIN"/>
    <property type="match status" value="1"/>
</dbReference>
<proteinExistence type="predicted"/>
<dbReference type="GeneID" id="79949491"/>
<keyword evidence="1" id="KW-0175">Coiled coil</keyword>
<dbReference type="EMBL" id="CP091092">
    <property type="protein sequence ID" value="WFN37520.1"/>
    <property type="molecule type" value="Genomic_DNA"/>
</dbReference>
<sequence>MPAKISLLLLSAILILLFVLSAGCTGEFLPAKTDRFPHVGTSSVTGDYNYITHSFNFENRKINLTVPIDMGIYSAAYNSDKSAYLNPEKLSSNEWYDEYYSSFMISPAMDMVYIPILEEFQKIKQKMSLDSDRYAELIFAYAQSIPYRTDDTRKQPKFPVETIYENSGDCDDKSILAAALLAKEGYDVALFEFEAEEHMAVGIKSDICTYKNTGYAYAEVTGYSYIGWPEIKTDDNASIKSDPYIISAGKGTIAYQSCGDVLFIYQKMNEALKFTYDTEKQIIEDKAEAERMADQISAFKEKMKILKDSGNIAEYNRNVSSYNSMISEYNKKSSSLEALVNQYNNFVNIYNYIAEHRYDRKGVYEYLADS</sequence>
<dbReference type="PANTHER" id="PTHR39327:SF1">
    <property type="entry name" value="BLR5470 PROTEIN"/>
    <property type="match status" value="1"/>
</dbReference>
<accession>A0AAF0FWZ8</accession>
<dbReference type="PANTHER" id="PTHR39327">
    <property type="match status" value="1"/>
</dbReference>
<protein>
    <recommendedName>
        <fullName evidence="4">Transglutaminase-like domain-containing protein</fullName>
    </recommendedName>
</protein>
<keyword evidence="3" id="KW-1185">Reference proteome</keyword>
<dbReference type="AlphaFoldDB" id="A0AAF0FWZ8"/>
<dbReference type="RefSeq" id="WP_278100360.1">
    <property type="nucleotide sequence ID" value="NZ_CP091092.1"/>
</dbReference>
<dbReference type="Gene3D" id="3.10.620.30">
    <property type="match status" value="1"/>
</dbReference>
<feature type="coiled-coil region" evidence="1">
    <location>
        <begin position="289"/>
        <end position="332"/>
    </location>
</feature>
<dbReference type="Proteomes" id="UP001218895">
    <property type="component" value="Chromosome"/>
</dbReference>
<evidence type="ECO:0000313" key="3">
    <source>
        <dbReference type="Proteomes" id="UP001218895"/>
    </source>
</evidence>
<gene>
    <name evidence="2" type="ORF">L1994_03795</name>
</gene>
<reference evidence="2" key="1">
    <citation type="submission" date="2022-01" db="EMBL/GenBank/DDBJ databases">
        <title>Complete genome of Methanomicrobium antiquum DSM 21220.</title>
        <authorList>
            <person name="Chen S.-C."/>
            <person name="You Y.-T."/>
            <person name="Zhou Y.-Z."/>
            <person name="Lai M.-C."/>
        </authorList>
    </citation>
    <scope>NUCLEOTIDE SEQUENCE</scope>
    <source>
        <strain evidence="2">DSM 21220</strain>
    </source>
</reference>
<dbReference type="InterPro" id="IPR010319">
    <property type="entry name" value="Transglutaminase-like_Cys_pept"/>
</dbReference>
<name>A0AAF0FWZ8_9EURY</name>